<dbReference type="PROSITE" id="PS51186">
    <property type="entry name" value="GNAT"/>
    <property type="match status" value="1"/>
</dbReference>
<dbReference type="Proteomes" id="UP000541347">
    <property type="component" value="Unassembled WGS sequence"/>
</dbReference>
<dbReference type="Gene3D" id="3.40.630.30">
    <property type="match status" value="1"/>
</dbReference>
<sequence>MSGSRPSALPRLVPPRSAQLAFRMILPADAAFLLTLMTDPAYCRYIGDRGLKTVEDARRYIREHIATHHTRHGFGLWMASTHAGRPVGIAGLLQREQLDAPDIGYALLAEARGRGLGREAASAMLAHGFDALGAPHLHAVTHPDNLASNRLLAGLGFRLVEASFRMTPEAAPSLLHQLKRPAPHGNRP</sequence>
<dbReference type="PANTHER" id="PTHR43792">
    <property type="entry name" value="GNAT FAMILY, PUTATIVE (AFU_ORTHOLOGUE AFUA_3G00765)-RELATED-RELATED"/>
    <property type="match status" value="1"/>
</dbReference>
<dbReference type="EMBL" id="JAABLP010000005">
    <property type="protein sequence ID" value="NBN65606.1"/>
    <property type="molecule type" value="Genomic_DNA"/>
</dbReference>
<evidence type="ECO:0000313" key="3">
    <source>
        <dbReference type="Proteomes" id="UP000541347"/>
    </source>
</evidence>
<dbReference type="SUPFAM" id="SSF55729">
    <property type="entry name" value="Acyl-CoA N-acyltransferases (Nat)"/>
    <property type="match status" value="1"/>
</dbReference>
<name>A0ABW9ZL87_9HYPH</name>
<reference evidence="2 3" key="1">
    <citation type="submission" date="2020-01" db="EMBL/GenBank/DDBJ databases">
        <authorList>
            <person name="Peng S.Y."/>
            <person name="Li J."/>
            <person name="Wang M."/>
            <person name="Wang L."/>
            <person name="Wang C.Q."/>
            <person name="Wang J.R."/>
        </authorList>
    </citation>
    <scope>NUCLEOTIDE SEQUENCE [LARGE SCALE GENOMIC DNA]</scope>
    <source>
        <strain evidence="2 3">XCT-34</strain>
    </source>
</reference>
<accession>A0ABW9ZL87</accession>
<gene>
    <name evidence="2" type="ORF">GWI71_18075</name>
</gene>
<evidence type="ECO:0000313" key="2">
    <source>
        <dbReference type="EMBL" id="NBN65606.1"/>
    </source>
</evidence>
<comment type="caution">
    <text evidence="2">The sequence shown here is derived from an EMBL/GenBank/DDBJ whole genome shotgun (WGS) entry which is preliminary data.</text>
</comment>
<dbReference type="InterPro" id="IPR000182">
    <property type="entry name" value="GNAT_dom"/>
</dbReference>
<protein>
    <submittedName>
        <fullName evidence="2">GNAT family N-acetyltransferase</fullName>
    </submittedName>
</protein>
<dbReference type="InterPro" id="IPR051531">
    <property type="entry name" value="N-acetyltransferase"/>
</dbReference>
<dbReference type="Pfam" id="PF13302">
    <property type="entry name" value="Acetyltransf_3"/>
    <property type="match status" value="1"/>
</dbReference>
<dbReference type="InterPro" id="IPR016181">
    <property type="entry name" value="Acyl_CoA_acyltransferase"/>
</dbReference>
<evidence type="ECO:0000259" key="1">
    <source>
        <dbReference type="PROSITE" id="PS51186"/>
    </source>
</evidence>
<organism evidence="2 3">
    <name type="scientific">Pannonibacter tanglangensis</name>
    <dbReference type="NCBI Taxonomy" id="2750084"/>
    <lineage>
        <taxon>Bacteria</taxon>
        <taxon>Pseudomonadati</taxon>
        <taxon>Pseudomonadota</taxon>
        <taxon>Alphaproteobacteria</taxon>
        <taxon>Hyphomicrobiales</taxon>
        <taxon>Stappiaceae</taxon>
        <taxon>Pannonibacter</taxon>
    </lineage>
</organism>
<proteinExistence type="predicted"/>
<keyword evidence="3" id="KW-1185">Reference proteome</keyword>
<dbReference type="RefSeq" id="WP_161677602.1">
    <property type="nucleotide sequence ID" value="NZ_JAABLP010000005.1"/>
</dbReference>
<feature type="domain" description="N-acetyltransferase" evidence="1">
    <location>
        <begin position="20"/>
        <end position="181"/>
    </location>
</feature>
<dbReference type="PANTHER" id="PTHR43792:SF1">
    <property type="entry name" value="N-ACETYLTRANSFERASE DOMAIN-CONTAINING PROTEIN"/>
    <property type="match status" value="1"/>
</dbReference>